<organism evidence="13 14">
    <name type="scientific">Acipenser oxyrinchus oxyrinchus</name>
    <dbReference type="NCBI Taxonomy" id="40147"/>
    <lineage>
        <taxon>Eukaryota</taxon>
        <taxon>Metazoa</taxon>
        <taxon>Chordata</taxon>
        <taxon>Craniata</taxon>
        <taxon>Vertebrata</taxon>
        <taxon>Euteleostomi</taxon>
        <taxon>Actinopterygii</taxon>
        <taxon>Chondrostei</taxon>
        <taxon>Acipenseriformes</taxon>
        <taxon>Acipenseridae</taxon>
        <taxon>Acipenser</taxon>
    </lineage>
</organism>
<keyword evidence="13" id="KW-0406">Ion transport</keyword>
<proteinExistence type="predicted"/>
<dbReference type="InterPro" id="IPR003599">
    <property type="entry name" value="Ig_sub"/>
</dbReference>
<dbReference type="AlphaFoldDB" id="A0AAD8FRV3"/>
<feature type="chain" id="PRO_5042148273" evidence="11">
    <location>
        <begin position="17"/>
        <end position="296"/>
    </location>
</feature>
<dbReference type="SUPFAM" id="SSF48726">
    <property type="entry name" value="Immunoglobulin"/>
    <property type="match status" value="1"/>
</dbReference>
<comment type="caution">
    <text evidence="13">The sequence shown here is derived from an EMBL/GenBank/DDBJ whole genome shotgun (WGS) entry which is preliminary data.</text>
</comment>
<name>A0AAD8FRV3_ACIOX</name>
<evidence type="ECO:0000256" key="3">
    <source>
        <dbReference type="ARBA" id="ARBA00022729"/>
    </source>
</evidence>
<dbReference type="PROSITE" id="PS50835">
    <property type="entry name" value="IG_LIKE"/>
    <property type="match status" value="1"/>
</dbReference>
<keyword evidence="3 11" id="KW-0732">Signal</keyword>
<evidence type="ECO:0000256" key="11">
    <source>
        <dbReference type="SAM" id="SignalP"/>
    </source>
</evidence>
<dbReference type="Proteomes" id="UP001230051">
    <property type="component" value="Unassembled WGS sequence"/>
</dbReference>
<feature type="transmembrane region" description="Helical" evidence="10">
    <location>
        <begin position="156"/>
        <end position="175"/>
    </location>
</feature>
<evidence type="ECO:0000256" key="9">
    <source>
        <dbReference type="SAM" id="MobiDB-lite"/>
    </source>
</evidence>
<evidence type="ECO:0000256" key="10">
    <source>
        <dbReference type="SAM" id="Phobius"/>
    </source>
</evidence>
<feature type="region of interest" description="Disordered" evidence="9">
    <location>
        <begin position="250"/>
        <end position="296"/>
    </location>
</feature>
<feature type="region of interest" description="Disordered" evidence="9">
    <location>
        <begin position="183"/>
        <end position="214"/>
    </location>
</feature>
<dbReference type="InterPro" id="IPR013783">
    <property type="entry name" value="Ig-like_fold"/>
</dbReference>
<evidence type="ECO:0000256" key="6">
    <source>
        <dbReference type="ARBA" id="ARBA00023157"/>
    </source>
</evidence>
<dbReference type="PANTHER" id="PTHR13869">
    <property type="entry name" value="MYELIN P0 RELATED"/>
    <property type="match status" value="1"/>
</dbReference>
<evidence type="ECO:0000256" key="2">
    <source>
        <dbReference type="ARBA" id="ARBA00022692"/>
    </source>
</evidence>
<feature type="region of interest" description="Disordered" evidence="9">
    <location>
        <begin position="127"/>
        <end position="149"/>
    </location>
</feature>
<dbReference type="Pfam" id="PF07686">
    <property type="entry name" value="V-set"/>
    <property type="match status" value="1"/>
</dbReference>
<keyword evidence="6" id="KW-1015">Disulfide bond</keyword>
<keyword evidence="14" id="KW-1185">Reference proteome</keyword>
<evidence type="ECO:0000256" key="7">
    <source>
        <dbReference type="ARBA" id="ARBA00023180"/>
    </source>
</evidence>
<dbReference type="EMBL" id="JAGXEW010000041">
    <property type="protein sequence ID" value="KAK1153378.1"/>
    <property type="molecule type" value="Genomic_DNA"/>
</dbReference>
<feature type="domain" description="Ig-like" evidence="12">
    <location>
        <begin position="16"/>
        <end position="123"/>
    </location>
</feature>
<evidence type="ECO:0000259" key="12">
    <source>
        <dbReference type="PROSITE" id="PS50835"/>
    </source>
</evidence>
<evidence type="ECO:0000256" key="8">
    <source>
        <dbReference type="ARBA" id="ARBA00023319"/>
    </source>
</evidence>
<dbReference type="InterPro" id="IPR000920">
    <property type="entry name" value="Myelin_P0-rel"/>
</dbReference>
<evidence type="ECO:0000256" key="5">
    <source>
        <dbReference type="ARBA" id="ARBA00023136"/>
    </source>
</evidence>
<comment type="subcellular location">
    <subcellularLocation>
        <location evidence="1">Membrane</location>
        <topology evidence="1">Single-pass type I membrane protein</topology>
    </subcellularLocation>
</comment>
<dbReference type="PANTHER" id="PTHR13869:SF24">
    <property type="entry name" value="BASEMENT MEMBRANE-SPECIFIC HEPARAN SULFATE PROTEOGLYCAN CORE PROTEIN-LIKE"/>
    <property type="match status" value="1"/>
</dbReference>
<dbReference type="InterPro" id="IPR036179">
    <property type="entry name" value="Ig-like_dom_sf"/>
</dbReference>
<keyword evidence="13" id="KW-0407">Ion channel</keyword>
<keyword evidence="5 10" id="KW-0472">Membrane</keyword>
<sequence length="296" mass="32680">MLWLFHLAVLIVCCRAQLSVHTQPEVNVTEGSPALLPCTFTLGPGDGLQSVNVDWENPNSTVIFFHYHHNFSVSPQDSVVFVGNISQNNASILLRDVRLMDEGNYLCLVRVGMTRIKNGTELRVRARARGRMPEVPLSPPPPPLSPAPPPLSTAPLWPAVAGGLVLVTVLALSLCRLQRARQQHRTHREDQRSVALETCQDPKSESPGRDKDTDCYITLPRNHLPKDLPPLSCSATEGIYLTMHTAQCVDGPRSERGRKGIPQEWCALETHPGEREPQPPSSTDTAPLAQPPWEEV</sequence>
<feature type="compositionally biased region" description="Pro residues" evidence="9">
    <location>
        <begin position="136"/>
        <end position="149"/>
    </location>
</feature>
<dbReference type="Gene3D" id="2.60.40.10">
    <property type="entry name" value="Immunoglobulins"/>
    <property type="match status" value="1"/>
</dbReference>
<dbReference type="GO" id="GO:0016020">
    <property type="term" value="C:membrane"/>
    <property type="evidence" value="ECO:0007669"/>
    <property type="project" value="UniProtKB-SubCell"/>
</dbReference>
<accession>A0AAD8FRV3</accession>
<keyword evidence="7" id="KW-0325">Glycoprotein</keyword>
<dbReference type="GO" id="GO:0034220">
    <property type="term" value="P:monoatomic ion transmembrane transport"/>
    <property type="evidence" value="ECO:0007669"/>
    <property type="project" value="UniProtKB-KW"/>
</dbReference>
<evidence type="ECO:0000313" key="14">
    <source>
        <dbReference type="Proteomes" id="UP001230051"/>
    </source>
</evidence>
<feature type="compositionally biased region" description="Basic and acidic residues" evidence="9">
    <location>
        <begin position="200"/>
        <end position="214"/>
    </location>
</feature>
<protein>
    <submittedName>
        <fullName evidence="13">Sodium channel subunit beta-2-like isoform X1</fullName>
    </submittedName>
</protein>
<evidence type="ECO:0000256" key="1">
    <source>
        <dbReference type="ARBA" id="ARBA00004479"/>
    </source>
</evidence>
<gene>
    <name evidence="13" type="ORF">AOXY_G29862</name>
</gene>
<reference evidence="13" key="1">
    <citation type="submission" date="2022-02" db="EMBL/GenBank/DDBJ databases">
        <title>Atlantic sturgeon de novo genome assembly.</title>
        <authorList>
            <person name="Stock M."/>
            <person name="Klopp C."/>
            <person name="Guiguen Y."/>
            <person name="Cabau C."/>
            <person name="Parinello H."/>
            <person name="Santidrian Yebra-Pimentel E."/>
            <person name="Kuhl H."/>
            <person name="Dirks R.P."/>
            <person name="Guessner J."/>
            <person name="Wuertz S."/>
            <person name="Du K."/>
            <person name="Schartl M."/>
        </authorList>
    </citation>
    <scope>NUCLEOTIDE SEQUENCE</scope>
    <source>
        <strain evidence="13">STURGEONOMICS-FGT-2020</strain>
        <tissue evidence="13">Whole blood</tissue>
    </source>
</reference>
<keyword evidence="4 10" id="KW-1133">Transmembrane helix</keyword>
<dbReference type="InterPro" id="IPR007110">
    <property type="entry name" value="Ig-like_dom"/>
</dbReference>
<feature type="signal peptide" evidence="11">
    <location>
        <begin position="1"/>
        <end position="16"/>
    </location>
</feature>
<keyword evidence="8" id="KW-0393">Immunoglobulin domain</keyword>
<keyword evidence="2 10" id="KW-0812">Transmembrane</keyword>
<dbReference type="SMART" id="SM00409">
    <property type="entry name" value="IG"/>
    <property type="match status" value="1"/>
</dbReference>
<dbReference type="InterPro" id="IPR013106">
    <property type="entry name" value="Ig_V-set"/>
</dbReference>
<keyword evidence="13" id="KW-0813">Transport</keyword>
<evidence type="ECO:0000313" key="13">
    <source>
        <dbReference type="EMBL" id="KAK1153378.1"/>
    </source>
</evidence>
<evidence type="ECO:0000256" key="4">
    <source>
        <dbReference type="ARBA" id="ARBA00022989"/>
    </source>
</evidence>